<keyword evidence="1" id="KW-0812">Transmembrane</keyword>
<dbReference type="OrthoDB" id="3363827at2"/>
<evidence type="ECO:0000313" key="3">
    <source>
        <dbReference type="EMBL" id="AYF76674.1"/>
    </source>
</evidence>
<evidence type="ECO:0000256" key="2">
    <source>
        <dbReference type="SAM" id="SignalP"/>
    </source>
</evidence>
<reference evidence="3 4" key="1">
    <citation type="submission" date="2018-09" db="EMBL/GenBank/DDBJ databases">
        <title>Nocardia yunnanensis sp. nov., an actinomycete isolated from a soil sample.</title>
        <authorList>
            <person name="Zhang J."/>
        </authorList>
    </citation>
    <scope>NUCLEOTIDE SEQUENCE [LARGE SCALE GENOMIC DNA]</scope>
    <source>
        <strain evidence="3 4">CFHS0054</strain>
    </source>
</reference>
<keyword evidence="1" id="KW-1133">Transmembrane helix</keyword>
<organism evidence="3 4">
    <name type="scientific">Nocardia yunnanensis</name>
    <dbReference type="NCBI Taxonomy" id="2382165"/>
    <lineage>
        <taxon>Bacteria</taxon>
        <taxon>Bacillati</taxon>
        <taxon>Actinomycetota</taxon>
        <taxon>Actinomycetes</taxon>
        <taxon>Mycobacteriales</taxon>
        <taxon>Nocardiaceae</taxon>
        <taxon>Nocardia</taxon>
    </lineage>
</organism>
<sequence>MTSSLNRPARLNRALLALAGLTLLAAGGYALAAYGDKLPWVDSGDRLTPGTAAPPSWVLALIAIAAVVIGLGCLRWVAAQLRRVPKAVPWELSGPEAAGRTTLSSAVAARAVAADIEGYPEVGSVSAVLSGPGRAPELHVIVTASAGADLTDLRRRILGEAVPRLRSALAVGVIPVTMEFRLADNGIALQ</sequence>
<feature type="signal peptide" evidence="2">
    <location>
        <begin position="1"/>
        <end position="32"/>
    </location>
</feature>
<accession>A0A386ZHS4</accession>
<proteinExistence type="predicted"/>
<gene>
    <name evidence="3" type="ORF">D7D52_25870</name>
</gene>
<dbReference type="KEGG" id="nyu:D7D52_25870"/>
<keyword evidence="1" id="KW-0472">Membrane</keyword>
<keyword evidence="4" id="KW-1185">Reference proteome</keyword>
<dbReference type="Proteomes" id="UP000267164">
    <property type="component" value="Chromosome"/>
</dbReference>
<feature type="chain" id="PRO_5039366029" evidence="2">
    <location>
        <begin position="33"/>
        <end position="190"/>
    </location>
</feature>
<name>A0A386ZHS4_9NOCA</name>
<keyword evidence="2" id="KW-0732">Signal</keyword>
<protein>
    <submittedName>
        <fullName evidence="3">Alkaline shock response membrane anchor protein AmaP</fullName>
    </submittedName>
</protein>
<feature type="transmembrane region" description="Helical" evidence="1">
    <location>
        <begin position="56"/>
        <end position="77"/>
    </location>
</feature>
<evidence type="ECO:0000313" key="4">
    <source>
        <dbReference type="Proteomes" id="UP000267164"/>
    </source>
</evidence>
<evidence type="ECO:0000256" key="1">
    <source>
        <dbReference type="SAM" id="Phobius"/>
    </source>
</evidence>
<dbReference type="RefSeq" id="WP_120740407.1">
    <property type="nucleotide sequence ID" value="NZ_CP032568.1"/>
</dbReference>
<dbReference type="EMBL" id="CP032568">
    <property type="protein sequence ID" value="AYF76674.1"/>
    <property type="molecule type" value="Genomic_DNA"/>
</dbReference>
<dbReference type="AlphaFoldDB" id="A0A386ZHS4"/>